<comment type="caution">
    <text evidence="2">The sequence shown here is derived from an EMBL/GenBank/DDBJ whole genome shotgun (WGS) entry which is preliminary data.</text>
</comment>
<keyword evidence="3" id="KW-1185">Reference proteome</keyword>
<protein>
    <submittedName>
        <fullName evidence="2">Uncharacterized protein</fullName>
    </submittedName>
</protein>
<dbReference type="AlphaFoldDB" id="M0ID96"/>
<dbReference type="Proteomes" id="UP000011550">
    <property type="component" value="Unassembled WGS sequence"/>
</dbReference>
<sequence>MASDTGMFQSGLIRLAFVFAANVVGGVTLGSVVGGRVGYTVEWMITGAILGIAVAVFAAQR</sequence>
<name>M0ID96_9EURY</name>
<reference evidence="2 3" key="1">
    <citation type="journal article" date="2014" name="PLoS Genet.">
        <title>Phylogenetically driven sequencing of extremely halophilic archaea reveals strategies for static and dynamic osmo-response.</title>
        <authorList>
            <person name="Becker E.A."/>
            <person name="Seitzer P.M."/>
            <person name="Tritt A."/>
            <person name="Larsen D."/>
            <person name="Krusor M."/>
            <person name="Yao A.I."/>
            <person name="Wu D."/>
            <person name="Madern D."/>
            <person name="Eisen J.A."/>
            <person name="Darling A.E."/>
            <person name="Facciotti M.T."/>
        </authorList>
    </citation>
    <scope>NUCLEOTIDE SEQUENCE [LARGE SCALE GENOMIC DNA]</scope>
    <source>
        <strain evidence="2 3">ATCC BAA-1512</strain>
    </source>
</reference>
<accession>M0ID96</accession>
<keyword evidence="1" id="KW-0812">Transmembrane</keyword>
<evidence type="ECO:0000256" key="1">
    <source>
        <dbReference type="SAM" id="Phobius"/>
    </source>
</evidence>
<proteinExistence type="predicted"/>
<evidence type="ECO:0000313" key="2">
    <source>
        <dbReference type="EMBL" id="ELZ94007.1"/>
    </source>
</evidence>
<gene>
    <name evidence="2" type="ORF">C440_10318</name>
</gene>
<dbReference type="STRING" id="662479.C440_10318"/>
<feature type="transmembrane region" description="Helical" evidence="1">
    <location>
        <begin position="39"/>
        <end position="59"/>
    </location>
</feature>
<keyword evidence="1" id="KW-0472">Membrane</keyword>
<keyword evidence="1" id="KW-1133">Transmembrane helix</keyword>
<dbReference type="EMBL" id="AOLN01000013">
    <property type="protein sequence ID" value="ELZ94007.1"/>
    <property type="molecule type" value="Genomic_DNA"/>
</dbReference>
<evidence type="ECO:0000313" key="3">
    <source>
        <dbReference type="Proteomes" id="UP000011550"/>
    </source>
</evidence>
<feature type="transmembrane region" description="Helical" evidence="1">
    <location>
        <begin position="12"/>
        <end position="33"/>
    </location>
</feature>
<dbReference type="PATRIC" id="fig|662479.7.peg.2088"/>
<dbReference type="RefSeq" id="WP_008320356.1">
    <property type="nucleotide sequence ID" value="NZ_AOLN01000013.1"/>
</dbReference>
<organism evidence="2 3">
    <name type="scientific">Haloferax mucosum ATCC BAA-1512</name>
    <dbReference type="NCBI Taxonomy" id="662479"/>
    <lineage>
        <taxon>Archaea</taxon>
        <taxon>Methanobacteriati</taxon>
        <taxon>Methanobacteriota</taxon>
        <taxon>Stenosarchaea group</taxon>
        <taxon>Halobacteria</taxon>
        <taxon>Halobacteriales</taxon>
        <taxon>Haloferacaceae</taxon>
        <taxon>Haloferax</taxon>
    </lineage>
</organism>